<accession>A0A0J8TQX4</accession>
<evidence type="ECO:0000313" key="2">
    <source>
        <dbReference type="Proteomes" id="UP000054559"/>
    </source>
</evidence>
<reference evidence="2" key="1">
    <citation type="journal article" date="2010" name="Genome Res.">
        <title>Population genomic sequencing of Coccidioides fungi reveals recent hybridization and transposon control.</title>
        <authorList>
            <person name="Neafsey D.E."/>
            <person name="Barker B.M."/>
            <person name="Sharpton T.J."/>
            <person name="Stajich J.E."/>
            <person name="Park D.J."/>
            <person name="Whiston E."/>
            <person name="Hung C.-Y."/>
            <person name="McMahan C."/>
            <person name="White J."/>
            <person name="Sykes S."/>
            <person name="Heiman D."/>
            <person name="Young S."/>
            <person name="Zeng Q."/>
            <person name="Abouelleil A."/>
            <person name="Aftuck L."/>
            <person name="Bessette D."/>
            <person name="Brown A."/>
            <person name="FitzGerald M."/>
            <person name="Lui A."/>
            <person name="Macdonald J.P."/>
            <person name="Priest M."/>
            <person name="Orbach M.J."/>
            <person name="Galgiani J.N."/>
            <person name="Kirkland T.N."/>
            <person name="Cole G.T."/>
            <person name="Birren B.W."/>
            <person name="Henn M.R."/>
            <person name="Taylor J.W."/>
            <person name="Rounsley S.D."/>
        </authorList>
    </citation>
    <scope>NUCLEOTIDE SEQUENCE [LARGE SCALE GENOMIC DNA]</scope>
    <source>
        <strain evidence="2">RMSCC 3703</strain>
    </source>
</reference>
<gene>
    <name evidence="1" type="ORF">CISG_10399</name>
</gene>
<dbReference type="Proteomes" id="UP000054559">
    <property type="component" value="Unassembled WGS sequence"/>
</dbReference>
<dbReference type="AlphaFoldDB" id="A0A0J8TQX4"/>
<sequence>METAVARQRAPHSYPVPPCSHAKVLWVWGDALKVIPPHVNDRAPAQKHTESGSVKVSPTRTARSAFRAFLAWAALLRLGGHEGLRRKGQSQCVCQQTSHGEEIGGRKQWSKGIWVFRAPGDVD</sequence>
<organism evidence="1 2">
    <name type="scientific">Coccidioides immitis RMSCC 3703</name>
    <dbReference type="NCBI Taxonomy" id="454286"/>
    <lineage>
        <taxon>Eukaryota</taxon>
        <taxon>Fungi</taxon>
        <taxon>Dikarya</taxon>
        <taxon>Ascomycota</taxon>
        <taxon>Pezizomycotina</taxon>
        <taxon>Eurotiomycetes</taxon>
        <taxon>Eurotiomycetidae</taxon>
        <taxon>Onygenales</taxon>
        <taxon>Onygenaceae</taxon>
        <taxon>Coccidioides</taxon>
    </lineage>
</organism>
<evidence type="ECO:0000313" key="1">
    <source>
        <dbReference type="EMBL" id="KMU76112.1"/>
    </source>
</evidence>
<proteinExistence type="predicted"/>
<dbReference type="EMBL" id="DS268398">
    <property type="protein sequence ID" value="KMU76112.1"/>
    <property type="molecule type" value="Genomic_DNA"/>
</dbReference>
<name>A0A0J8TQX4_COCIT</name>
<protein>
    <submittedName>
        <fullName evidence="1">Uncharacterized protein</fullName>
    </submittedName>
</protein>